<dbReference type="InterPro" id="IPR019410">
    <property type="entry name" value="Methyltransf_16"/>
</dbReference>
<dbReference type="Proteomes" id="UP000194127">
    <property type="component" value="Unassembled WGS sequence"/>
</dbReference>
<dbReference type="PANTHER" id="PTHR14614:SF161">
    <property type="match status" value="1"/>
</dbReference>
<dbReference type="GO" id="GO:0005829">
    <property type="term" value="C:cytosol"/>
    <property type="evidence" value="ECO:0007669"/>
    <property type="project" value="TreeGrafter"/>
</dbReference>
<dbReference type="AlphaFoldDB" id="A0A1X6MNF3"/>
<dbReference type="GeneID" id="36324826"/>
<dbReference type="RefSeq" id="XP_024334516.1">
    <property type="nucleotide sequence ID" value="XM_024479876.1"/>
</dbReference>
<proteinExistence type="predicted"/>
<sequence>MSVIPLNHNFPFDLNIRPSTSSATRSEDTRFGEIAQASAISKFGIAGRVWEASYILLSYLDCSNRDAPDQLEFDPPPFTRMACADPLTIIELGSGTGLIASRIAEHLRVDRDLLLATDLPDVCGLLEGNLQACPAIRVQPLTWGSTEAAVALAIFLGLTTPGANEAHSPRHPTHIICSDLVYFPALLAPLLRTLLHVTSPPFRSPAGESAVIVISYKIRSLPKETPFWSAFGLWFEYAPVLALRVGLEAGAWCRFPITLDGEDESYVFVARRRSESRTWTIPENDRDLLAGVGAWGTSEGKVDDSFETMLLMSLNPVYDYN</sequence>
<dbReference type="GO" id="GO:0008757">
    <property type="term" value="F:S-adenosylmethionine-dependent methyltransferase activity"/>
    <property type="evidence" value="ECO:0007669"/>
    <property type="project" value="UniProtKB-ARBA"/>
</dbReference>
<dbReference type="Pfam" id="PF10294">
    <property type="entry name" value="Methyltransf_16"/>
    <property type="match status" value="1"/>
</dbReference>
<accession>A0A1X6MNF3</accession>
<gene>
    <name evidence="1" type="ORF">POSPLADRAFT_1049927</name>
</gene>
<evidence type="ECO:0008006" key="3">
    <source>
        <dbReference type="Google" id="ProtNLM"/>
    </source>
</evidence>
<keyword evidence="2" id="KW-1185">Reference proteome</keyword>
<dbReference type="OrthoDB" id="413520at2759"/>
<protein>
    <recommendedName>
        <fullName evidence="3">Methyltransferase-domain-containing protein</fullName>
    </recommendedName>
</protein>
<dbReference type="STRING" id="670580.A0A1X6MNF3"/>
<dbReference type="GO" id="GO:0032991">
    <property type="term" value="C:protein-containing complex"/>
    <property type="evidence" value="ECO:0007669"/>
    <property type="project" value="TreeGrafter"/>
</dbReference>
<evidence type="ECO:0000313" key="1">
    <source>
        <dbReference type="EMBL" id="OSX57722.1"/>
    </source>
</evidence>
<reference evidence="1 2" key="1">
    <citation type="submission" date="2017-04" db="EMBL/GenBank/DDBJ databases">
        <title>Genome Sequence of the Model Brown-Rot Fungus Postia placenta SB12.</title>
        <authorList>
            <consortium name="DOE Joint Genome Institute"/>
            <person name="Gaskell J."/>
            <person name="Kersten P."/>
            <person name="Larrondo L.F."/>
            <person name="Canessa P."/>
            <person name="Martinez D."/>
            <person name="Hibbett D."/>
            <person name="Schmoll M."/>
            <person name="Kubicek C.P."/>
            <person name="Martinez A.T."/>
            <person name="Yadav J."/>
            <person name="Master E."/>
            <person name="Magnuson J.K."/>
            <person name="James T."/>
            <person name="Yaver D."/>
            <person name="Berka R."/>
            <person name="Labutti K."/>
            <person name="Lipzen A."/>
            <person name="Aerts A."/>
            <person name="Barry K."/>
            <person name="Henrissat B."/>
            <person name="Blanchette R."/>
            <person name="Grigoriev I."/>
            <person name="Cullen D."/>
        </authorList>
    </citation>
    <scope>NUCLEOTIDE SEQUENCE [LARGE SCALE GENOMIC DNA]</scope>
    <source>
        <strain evidence="1 2">MAD-698-R-SB12</strain>
    </source>
</reference>
<evidence type="ECO:0000313" key="2">
    <source>
        <dbReference type="Proteomes" id="UP000194127"/>
    </source>
</evidence>
<organism evidence="1 2">
    <name type="scientific">Postia placenta MAD-698-R-SB12</name>
    <dbReference type="NCBI Taxonomy" id="670580"/>
    <lineage>
        <taxon>Eukaryota</taxon>
        <taxon>Fungi</taxon>
        <taxon>Dikarya</taxon>
        <taxon>Basidiomycota</taxon>
        <taxon>Agaricomycotina</taxon>
        <taxon>Agaricomycetes</taxon>
        <taxon>Polyporales</taxon>
        <taxon>Adustoporiaceae</taxon>
        <taxon>Rhodonia</taxon>
    </lineage>
</organism>
<dbReference type="PANTHER" id="PTHR14614">
    <property type="entry name" value="HEPATOCELLULAR CARCINOMA-ASSOCIATED ANTIGEN"/>
    <property type="match status" value="1"/>
</dbReference>
<dbReference type="EMBL" id="KZ110607">
    <property type="protein sequence ID" value="OSX57722.1"/>
    <property type="molecule type" value="Genomic_DNA"/>
</dbReference>
<dbReference type="Gene3D" id="3.40.50.150">
    <property type="entry name" value="Vaccinia Virus protein VP39"/>
    <property type="match status" value="1"/>
</dbReference>
<name>A0A1X6MNF3_9APHY</name>
<dbReference type="InterPro" id="IPR029063">
    <property type="entry name" value="SAM-dependent_MTases_sf"/>
</dbReference>